<keyword evidence="2" id="KW-1185">Reference proteome</keyword>
<evidence type="ECO:0000313" key="1">
    <source>
        <dbReference type="EMBL" id="MEQ2545836.1"/>
    </source>
</evidence>
<proteinExistence type="predicted"/>
<dbReference type="RefSeq" id="WP_195497165.1">
    <property type="nucleotide sequence ID" value="NZ_JBBMFL010000017.1"/>
</dbReference>
<protein>
    <recommendedName>
        <fullName evidence="3">XRE family transcriptional regulator</fullName>
    </recommendedName>
</protein>
<reference evidence="1 2" key="1">
    <citation type="submission" date="2024-03" db="EMBL/GenBank/DDBJ databases">
        <title>Human intestinal bacterial collection.</title>
        <authorList>
            <person name="Pauvert C."/>
            <person name="Hitch T.C.A."/>
            <person name="Clavel T."/>
        </authorList>
    </citation>
    <scope>NUCLEOTIDE SEQUENCE [LARGE SCALE GENOMIC DNA]</scope>
    <source>
        <strain evidence="1 2">CLA-KB-H122</strain>
    </source>
</reference>
<dbReference type="Proteomes" id="UP001460202">
    <property type="component" value="Unassembled WGS sequence"/>
</dbReference>
<accession>A0ABV1GZH8</accession>
<evidence type="ECO:0000313" key="2">
    <source>
        <dbReference type="Proteomes" id="UP001460202"/>
    </source>
</evidence>
<dbReference type="EMBL" id="JBBMFL010000017">
    <property type="protein sequence ID" value="MEQ2545836.1"/>
    <property type="molecule type" value="Genomic_DNA"/>
</dbReference>
<gene>
    <name evidence="1" type="ORF">WMO46_12865</name>
</gene>
<organism evidence="1 2">
    <name type="scientific">Alistipes intestinihominis</name>
    <dbReference type="NCBI Taxonomy" id="3133172"/>
    <lineage>
        <taxon>Bacteria</taxon>
        <taxon>Pseudomonadati</taxon>
        <taxon>Bacteroidota</taxon>
        <taxon>Bacteroidia</taxon>
        <taxon>Bacteroidales</taxon>
        <taxon>Rikenellaceae</taxon>
        <taxon>Alistipes</taxon>
    </lineage>
</organism>
<comment type="caution">
    <text evidence="1">The sequence shown here is derived from an EMBL/GenBank/DDBJ whole genome shotgun (WGS) entry which is preliminary data.</text>
</comment>
<name>A0ABV1GZH8_9BACT</name>
<sequence length="94" mass="10772">MKQHDHRRRSDNNRFDHERLRFAIRASGLYTGSFARRIGLPDSEALYDVLTGLAPLSPELARRIHVCYPQIDLEWLMTGRIRGIELPAAGQSDV</sequence>
<evidence type="ECO:0008006" key="3">
    <source>
        <dbReference type="Google" id="ProtNLM"/>
    </source>
</evidence>